<evidence type="ECO:0000313" key="3">
    <source>
        <dbReference type="Proteomes" id="UP000613030"/>
    </source>
</evidence>
<dbReference type="Proteomes" id="UP000613030">
    <property type="component" value="Unassembled WGS sequence"/>
</dbReference>
<evidence type="ECO:0000313" key="2">
    <source>
        <dbReference type="EMBL" id="MBL0740356.1"/>
    </source>
</evidence>
<feature type="transmembrane region" description="Helical" evidence="1">
    <location>
        <begin position="53"/>
        <end position="71"/>
    </location>
</feature>
<dbReference type="EMBL" id="JAERRB010000001">
    <property type="protein sequence ID" value="MBL0740356.1"/>
    <property type="molecule type" value="Genomic_DNA"/>
</dbReference>
<sequence>MNKTCACCSQPFEPEPGYYFGAMFVSYAINTAFFVAVWVALSVLTKEVTTAQMIAVLLIVVFGLLPITFRLSRVLWINIFVHYDLTAGKQKC</sequence>
<reference evidence="2 3" key="1">
    <citation type="submission" date="2021-01" db="EMBL/GenBank/DDBJ databases">
        <title>Chryseolinea sp. Jin1 Genome sequencing and assembly.</title>
        <authorList>
            <person name="Kim I."/>
        </authorList>
    </citation>
    <scope>NUCLEOTIDE SEQUENCE [LARGE SCALE GENOMIC DNA]</scope>
    <source>
        <strain evidence="2 3">Jin1</strain>
    </source>
</reference>
<gene>
    <name evidence="2" type="ORF">JI741_03965</name>
</gene>
<feature type="transmembrane region" description="Helical" evidence="1">
    <location>
        <begin position="18"/>
        <end position="41"/>
    </location>
</feature>
<organism evidence="2 3">
    <name type="scientific">Chryseolinea lacunae</name>
    <dbReference type="NCBI Taxonomy" id="2801331"/>
    <lineage>
        <taxon>Bacteria</taxon>
        <taxon>Pseudomonadati</taxon>
        <taxon>Bacteroidota</taxon>
        <taxon>Cytophagia</taxon>
        <taxon>Cytophagales</taxon>
        <taxon>Fulvivirgaceae</taxon>
        <taxon>Chryseolinea</taxon>
    </lineage>
</organism>
<keyword evidence="1" id="KW-0812">Transmembrane</keyword>
<keyword evidence="3" id="KW-1185">Reference proteome</keyword>
<comment type="caution">
    <text evidence="2">The sequence shown here is derived from an EMBL/GenBank/DDBJ whole genome shotgun (WGS) entry which is preliminary data.</text>
</comment>
<keyword evidence="1" id="KW-0472">Membrane</keyword>
<name>A0ABS1KLN3_9BACT</name>
<dbReference type="Pfam" id="PF06170">
    <property type="entry name" value="DUF983"/>
    <property type="match status" value="1"/>
</dbReference>
<evidence type="ECO:0000256" key="1">
    <source>
        <dbReference type="SAM" id="Phobius"/>
    </source>
</evidence>
<protein>
    <submittedName>
        <fullName evidence="2">DUF983 domain-containing protein</fullName>
    </submittedName>
</protein>
<accession>A0ABS1KLN3</accession>
<proteinExistence type="predicted"/>
<keyword evidence="1" id="KW-1133">Transmembrane helix</keyword>
<dbReference type="InterPro" id="IPR009325">
    <property type="entry name" value="DUF983"/>
</dbReference>